<dbReference type="AlphaFoldDB" id="A0A6J4QGA5"/>
<protein>
    <submittedName>
        <fullName evidence="2">Uncharacterized protein</fullName>
    </submittedName>
</protein>
<feature type="compositionally biased region" description="Basic residues" evidence="1">
    <location>
        <begin position="51"/>
        <end position="60"/>
    </location>
</feature>
<feature type="non-terminal residue" evidence="2">
    <location>
        <position position="60"/>
    </location>
</feature>
<evidence type="ECO:0000313" key="2">
    <source>
        <dbReference type="EMBL" id="CAA9441103.1"/>
    </source>
</evidence>
<name>A0A6J4QGA5_9BACT</name>
<feature type="non-terminal residue" evidence="2">
    <location>
        <position position="1"/>
    </location>
</feature>
<evidence type="ECO:0000256" key="1">
    <source>
        <dbReference type="SAM" id="MobiDB-lite"/>
    </source>
</evidence>
<proteinExistence type="predicted"/>
<dbReference type="EMBL" id="CADCUQ010000968">
    <property type="protein sequence ID" value="CAA9441103.1"/>
    <property type="molecule type" value="Genomic_DNA"/>
</dbReference>
<accession>A0A6J4QGA5</accession>
<reference evidence="2" key="1">
    <citation type="submission" date="2020-02" db="EMBL/GenBank/DDBJ databases">
        <authorList>
            <person name="Meier V. D."/>
        </authorList>
    </citation>
    <scope>NUCLEOTIDE SEQUENCE</scope>
    <source>
        <strain evidence="2">AVDCRST_MAG64</strain>
    </source>
</reference>
<feature type="region of interest" description="Disordered" evidence="1">
    <location>
        <begin position="18"/>
        <end position="60"/>
    </location>
</feature>
<gene>
    <name evidence="2" type="ORF">AVDCRST_MAG64-4171</name>
</gene>
<sequence>CRPRFPRTPWRTRCWHPAGCGGGSSYRPTDLNRTRRRSLTTARTCSGPRGGRGRHPPSPC</sequence>
<organism evidence="2">
    <name type="scientific">uncultured Phycisphaerae bacterium</name>
    <dbReference type="NCBI Taxonomy" id="904963"/>
    <lineage>
        <taxon>Bacteria</taxon>
        <taxon>Pseudomonadati</taxon>
        <taxon>Planctomycetota</taxon>
        <taxon>Phycisphaerae</taxon>
        <taxon>environmental samples</taxon>
    </lineage>
</organism>